<organism evidence="1 2">
    <name type="scientific">Talaromyces stipitatus (strain ATCC 10500 / CBS 375.48 / QM 6759 / NRRL 1006)</name>
    <name type="common">Penicillium stipitatum</name>
    <dbReference type="NCBI Taxonomy" id="441959"/>
    <lineage>
        <taxon>Eukaryota</taxon>
        <taxon>Fungi</taxon>
        <taxon>Dikarya</taxon>
        <taxon>Ascomycota</taxon>
        <taxon>Pezizomycotina</taxon>
        <taxon>Eurotiomycetes</taxon>
        <taxon>Eurotiomycetidae</taxon>
        <taxon>Eurotiales</taxon>
        <taxon>Trichocomaceae</taxon>
        <taxon>Talaromyces</taxon>
        <taxon>Talaromyces sect. Talaromyces</taxon>
    </lineage>
</organism>
<proteinExistence type="predicted"/>
<dbReference type="InParanoid" id="B8MM64"/>
<evidence type="ECO:0000313" key="1">
    <source>
        <dbReference type="EMBL" id="EED13576.1"/>
    </source>
</evidence>
<dbReference type="HOGENOM" id="CLU_1983060_0_0_1"/>
<evidence type="ECO:0000313" key="2">
    <source>
        <dbReference type="Proteomes" id="UP000001745"/>
    </source>
</evidence>
<dbReference type="EMBL" id="EQ962658">
    <property type="protein sequence ID" value="EED13576.1"/>
    <property type="molecule type" value="Genomic_DNA"/>
</dbReference>
<dbReference type="OrthoDB" id="4369552at2759"/>
<dbReference type="GeneID" id="8099661"/>
<dbReference type="PhylomeDB" id="B8MM64"/>
<gene>
    <name evidence="1" type="ORF">TSTA_098330</name>
</gene>
<dbReference type="AlphaFoldDB" id="B8MM64"/>
<keyword evidence="2" id="KW-1185">Reference proteome</keyword>
<accession>B8MM64</accession>
<dbReference type="RefSeq" id="XP_002485814.1">
    <property type="nucleotide sequence ID" value="XM_002485769.1"/>
</dbReference>
<dbReference type="STRING" id="441959.B8MM64"/>
<dbReference type="VEuPathDB" id="FungiDB:TSTA_098330"/>
<protein>
    <recommendedName>
        <fullName evidence="3">Reverse transcriptase Ty1/copia-type domain-containing protein</fullName>
    </recommendedName>
</protein>
<dbReference type="Proteomes" id="UP000001745">
    <property type="component" value="Unassembled WGS sequence"/>
</dbReference>
<reference evidence="2" key="1">
    <citation type="journal article" date="2015" name="Genome Announc.">
        <title>Genome sequence of the AIDS-associated pathogen Penicillium marneffei (ATCC18224) and its near taxonomic relative Talaromyces stipitatus (ATCC10500).</title>
        <authorList>
            <person name="Nierman W.C."/>
            <person name="Fedorova-Abrams N.D."/>
            <person name="Andrianopoulos A."/>
        </authorList>
    </citation>
    <scope>NUCLEOTIDE SEQUENCE [LARGE SCALE GENOMIC DNA]</scope>
    <source>
        <strain evidence="2">ATCC 10500 / CBS 375.48 / QM 6759 / NRRL 1006</strain>
    </source>
</reference>
<evidence type="ECO:0008006" key="3">
    <source>
        <dbReference type="Google" id="ProtNLM"/>
    </source>
</evidence>
<name>B8MM64_TALSN</name>
<sequence>MEAHTLYHAASLALYVEILDLQIVAGATQILGRTFMHAAKEEFEALKKKGTFDFVLKPQNKQILTPTWVFKYKFDKYGKLTKFKARICVRGDLQQPNDLEKRAATLAAQNFRMMMAIAAIFNLKII</sequence>